<gene>
    <name evidence="1" type="ORF">CQ405_07470</name>
</gene>
<dbReference type="AlphaFoldDB" id="A0A2P8QZF0"/>
<evidence type="ECO:0008006" key="3">
    <source>
        <dbReference type="Google" id="ProtNLM"/>
    </source>
</evidence>
<accession>A0A2P8QZF0</accession>
<comment type="caution">
    <text evidence="1">The sequence shown here is derived from an EMBL/GenBank/DDBJ whole genome shotgun (WGS) entry which is preliminary data.</text>
</comment>
<dbReference type="EMBL" id="PDHH01000006">
    <property type="protein sequence ID" value="PSM51625.1"/>
    <property type="molecule type" value="Genomic_DNA"/>
</dbReference>
<sequence>MKAFLIDAENINLKLFSEITRFGKKDKFYIVGNENLKLTCKIPNFIGKKRCKFYTFNKSSKDYADKIILTLVGYLCSKKKIDKIYIASNDKIFSKIDYIQEIFNKKVQILRFSNVECKEDKKDIPKITHISKPLIEDKTQLKLKEFFEKNLNEIKEIQKNSTNKADFHNNLSKKFGQNGIKLYKYIKENASEILGDI</sequence>
<reference evidence="2" key="1">
    <citation type="submission" date="2017-10" db="EMBL/GenBank/DDBJ databases">
        <title>Campylobacter species from seals.</title>
        <authorList>
            <person name="Gilbert M.J."/>
            <person name="Zomer A.L."/>
            <person name="Timmerman A.J."/>
            <person name="Duim B."/>
            <person name="Wagenaar J.A."/>
        </authorList>
    </citation>
    <scope>NUCLEOTIDE SEQUENCE [LARGE SCALE GENOMIC DNA]</scope>
    <source>
        <strain evidence="2">17S00004-5</strain>
    </source>
</reference>
<name>A0A2P8QZF0_9BACT</name>
<organism evidence="1 2">
    <name type="scientific">Campylobacter blaseri</name>
    <dbReference type="NCBI Taxonomy" id="2042961"/>
    <lineage>
        <taxon>Bacteria</taxon>
        <taxon>Pseudomonadati</taxon>
        <taxon>Campylobacterota</taxon>
        <taxon>Epsilonproteobacteria</taxon>
        <taxon>Campylobacterales</taxon>
        <taxon>Campylobacteraceae</taxon>
        <taxon>Campylobacter</taxon>
    </lineage>
</organism>
<evidence type="ECO:0000313" key="2">
    <source>
        <dbReference type="Proteomes" id="UP000240535"/>
    </source>
</evidence>
<proteinExistence type="predicted"/>
<dbReference type="Proteomes" id="UP000240535">
    <property type="component" value="Unassembled WGS sequence"/>
</dbReference>
<protein>
    <recommendedName>
        <fullName evidence="3">PIN-like domain-containing protein</fullName>
    </recommendedName>
</protein>
<dbReference type="OrthoDB" id="5353833at2"/>
<dbReference type="RefSeq" id="WP_106872275.1">
    <property type="nucleotide sequence ID" value="NZ_CP053841.1"/>
</dbReference>
<evidence type="ECO:0000313" key="1">
    <source>
        <dbReference type="EMBL" id="PSM51625.1"/>
    </source>
</evidence>
<keyword evidence="2" id="KW-1185">Reference proteome</keyword>